<evidence type="ECO:0000313" key="3">
    <source>
        <dbReference type="WBParaSite" id="L893_g1177.t1"/>
    </source>
</evidence>
<keyword evidence="2" id="KW-1185">Reference proteome</keyword>
<feature type="region of interest" description="Disordered" evidence="1">
    <location>
        <begin position="45"/>
        <end position="74"/>
    </location>
</feature>
<evidence type="ECO:0000313" key="2">
    <source>
        <dbReference type="Proteomes" id="UP000095287"/>
    </source>
</evidence>
<protein>
    <submittedName>
        <fullName evidence="3">Ribonuclease P protein subunit p30</fullName>
    </submittedName>
</protein>
<feature type="compositionally biased region" description="Basic and acidic residues" evidence="1">
    <location>
        <begin position="60"/>
        <end position="73"/>
    </location>
</feature>
<evidence type="ECO:0000256" key="1">
    <source>
        <dbReference type="SAM" id="MobiDB-lite"/>
    </source>
</evidence>
<name>A0A1I7Y1G7_9BILA</name>
<dbReference type="AlphaFoldDB" id="A0A1I7Y1G7"/>
<organism evidence="2 3">
    <name type="scientific">Steinernema glaseri</name>
    <dbReference type="NCBI Taxonomy" id="37863"/>
    <lineage>
        <taxon>Eukaryota</taxon>
        <taxon>Metazoa</taxon>
        <taxon>Ecdysozoa</taxon>
        <taxon>Nematoda</taxon>
        <taxon>Chromadorea</taxon>
        <taxon>Rhabditida</taxon>
        <taxon>Tylenchina</taxon>
        <taxon>Panagrolaimomorpha</taxon>
        <taxon>Strongyloidoidea</taxon>
        <taxon>Steinernematidae</taxon>
        <taxon>Steinernema</taxon>
    </lineage>
</organism>
<dbReference type="WBParaSite" id="L893_g1177.t1">
    <property type="protein sequence ID" value="L893_g1177.t1"/>
    <property type="gene ID" value="L893_g1177"/>
</dbReference>
<reference evidence="3" key="1">
    <citation type="submission" date="2016-11" db="UniProtKB">
        <authorList>
            <consortium name="WormBaseParasite"/>
        </authorList>
    </citation>
    <scope>IDENTIFICATION</scope>
</reference>
<accession>A0A1I7Y1G7</accession>
<proteinExistence type="predicted"/>
<sequence length="203" mass="22587">MKTKGPKPYLKTSLKFDWHTDQEPETFENVSAKLAEFLESKGFQRRRTLRRRKGAEEDEKPSTSEQPKKEPPEHNFACVGLRSVLRGMEARELKAVVMDSSILKPSALSTSLAFYATGCRSFCDVYAISGLDTSLAKSLAMKNVTAVGFKEPSEDVIAFLKTNLTPVGPQQEEGERKLAAVEMSTPIGKVGKKKRKRTRKSSS</sequence>
<dbReference type="Proteomes" id="UP000095287">
    <property type="component" value="Unplaced"/>
</dbReference>